<comment type="caution">
    <text evidence="2">The sequence shown here is derived from an EMBL/GenBank/DDBJ whole genome shotgun (WGS) entry which is preliminary data.</text>
</comment>
<feature type="region of interest" description="Disordered" evidence="1">
    <location>
        <begin position="19"/>
        <end position="47"/>
    </location>
</feature>
<dbReference type="RefSeq" id="WP_343905594.1">
    <property type="nucleotide sequence ID" value="NZ_BAAAIS010000003.1"/>
</dbReference>
<sequence>MTRRSEQWDPATRAHFRDADQLPLNVDPAGRLGKAGDVQGSGTHRATLPVDSAGHRVKVDPARRRNRMLRTNSARLALGGFLDDVESEPDASWFEMWRTTGDFSLLDLVLVLLDAAGPSRVTVETWSAGLYDMEVLNRFIASDLITSFRLVLDVSFRNNRGNNATDGTSYAAVLEDVFGLDAIRTTRTHCKNVVIRGGDHEFAVLSSANLNENKRAEWYVVTNDPGTVAFADQVGDELFAGIEPGWHPDRGAEQLGRIDSTGNTLGARPMTGVAVMTA</sequence>
<name>A0ABW4PZH9_9MICO</name>
<evidence type="ECO:0000313" key="2">
    <source>
        <dbReference type="EMBL" id="MFD1836233.1"/>
    </source>
</evidence>
<proteinExistence type="predicted"/>
<dbReference type="EMBL" id="JBHUFL010000003">
    <property type="protein sequence ID" value="MFD1836233.1"/>
    <property type="molecule type" value="Genomic_DNA"/>
</dbReference>
<gene>
    <name evidence="2" type="ORF">ACFSDA_14275</name>
</gene>
<evidence type="ECO:0008006" key="4">
    <source>
        <dbReference type="Google" id="ProtNLM"/>
    </source>
</evidence>
<organism evidence="2 3">
    <name type="scientific">Brachybacterium rhamnosum</name>
    <dbReference type="NCBI Taxonomy" id="173361"/>
    <lineage>
        <taxon>Bacteria</taxon>
        <taxon>Bacillati</taxon>
        <taxon>Actinomycetota</taxon>
        <taxon>Actinomycetes</taxon>
        <taxon>Micrococcales</taxon>
        <taxon>Dermabacteraceae</taxon>
        <taxon>Brachybacterium</taxon>
    </lineage>
</organism>
<protein>
    <recommendedName>
        <fullName evidence="4">Phospholipase D-like domain-containing protein</fullName>
    </recommendedName>
</protein>
<keyword evidence="3" id="KW-1185">Reference proteome</keyword>
<reference evidence="3" key="1">
    <citation type="journal article" date="2019" name="Int. J. Syst. Evol. Microbiol.">
        <title>The Global Catalogue of Microorganisms (GCM) 10K type strain sequencing project: providing services to taxonomists for standard genome sequencing and annotation.</title>
        <authorList>
            <consortium name="The Broad Institute Genomics Platform"/>
            <consortium name="The Broad Institute Genome Sequencing Center for Infectious Disease"/>
            <person name="Wu L."/>
            <person name="Ma J."/>
        </authorList>
    </citation>
    <scope>NUCLEOTIDE SEQUENCE [LARGE SCALE GENOMIC DNA]</scope>
    <source>
        <strain evidence="3">JCM 11650</strain>
    </source>
</reference>
<evidence type="ECO:0000256" key="1">
    <source>
        <dbReference type="SAM" id="MobiDB-lite"/>
    </source>
</evidence>
<accession>A0ABW4PZH9</accession>
<dbReference type="Proteomes" id="UP001597280">
    <property type="component" value="Unassembled WGS sequence"/>
</dbReference>
<evidence type="ECO:0000313" key="3">
    <source>
        <dbReference type="Proteomes" id="UP001597280"/>
    </source>
</evidence>